<proteinExistence type="predicted"/>
<feature type="region of interest" description="Disordered" evidence="1">
    <location>
        <begin position="151"/>
        <end position="193"/>
    </location>
</feature>
<accession>A0A066XX77</accession>
<evidence type="ECO:0000256" key="1">
    <source>
        <dbReference type="SAM" id="MobiDB-lite"/>
    </source>
</evidence>
<gene>
    <name evidence="2" type="ORF">CSUB01_11091</name>
</gene>
<reference evidence="3" key="1">
    <citation type="journal article" date="2014" name="Genome Announc.">
        <title>Draft genome sequence of Colletotrichum sublineola, a destructive pathogen of cultivated sorghum.</title>
        <authorList>
            <person name="Baroncelli R."/>
            <person name="Sanz-Martin J.M."/>
            <person name="Rech G.E."/>
            <person name="Sukno S.A."/>
            <person name="Thon M.R."/>
        </authorList>
    </citation>
    <scope>NUCLEOTIDE SEQUENCE [LARGE SCALE GENOMIC DNA]</scope>
    <source>
        <strain evidence="3">TX430BB</strain>
    </source>
</reference>
<protein>
    <submittedName>
        <fullName evidence="2">Uncharacterized protein</fullName>
    </submittedName>
</protein>
<name>A0A066XX77_COLSU</name>
<keyword evidence="3" id="KW-1185">Reference proteome</keyword>
<evidence type="ECO:0000313" key="2">
    <source>
        <dbReference type="EMBL" id="KDN70376.1"/>
    </source>
</evidence>
<evidence type="ECO:0000313" key="3">
    <source>
        <dbReference type="Proteomes" id="UP000027238"/>
    </source>
</evidence>
<organism evidence="2 3">
    <name type="scientific">Colletotrichum sublineola</name>
    <name type="common">Sorghum anthracnose fungus</name>
    <dbReference type="NCBI Taxonomy" id="1173701"/>
    <lineage>
        <taxon>Eukaryota</taxon>
        <taxon>Fungi</taxon>
        <taxon>Dikarya</taxon>
        <taxon>Ascomycota</taxon>
        <taxon>Pezizomycotina</taxon>
        <taxon>Sordariomycetes</taxon>
        <taxon>Hypocreomycetidae</taxon>
        <taxon>Glomerellales</taxon>
        <taxon>Glomerellaceae</taxon>
        <taxon>Colletotrichum</taxon>
        <taxon>Colletotrichum graminicola species complex</taxon>
    </lineage>
</organism>
<sequence length="208" mass="23870">MEQTTEPAAVLENRPFLVSCFGFFCNLHDRCAATYTLGRLLKHDRHSDVFSLEHYPPGTKDPTLRSFTIEARRFDLDTNNGLSVKERKYRVRCIKRLRARQLWTSIKKDKRVAVIVYETNTRLLNPTLDNKTSQDDVTHMMAHMCLPEKYHEDSGPESFADPEKGKNDSGSSHRVAGQKDFVSDNGDACAHGDKEYKTDLEKMPDWCV</sequence>
<dbReference type="HOGENOM" id="CLU_1320820_0_0_1"/>
<dbReference type="Proteomes" id="UP000027238">
    <property type="component" value="Unassembled WGS sequence"/>
</dbReference>
<dbReference type="EMBL" id="JMSE01000354">
    <property type="protein sequence ID" value="KDN70376.1"/>
    <property type="molecule type" value="Genomic_DNA"/>
</dbReference>
<dbReference type="OrthoDB" id="10552829at2759"/>
<dbReference type="AlphaFoldDB" id="A0A066XX77"/>
<comment type="caution">
    <text evidence="2">The sequence shown here is derived from an EMBL/GenBank/DDBJ whole genome shotgun (WGS) entry which is preliminary data.</text>
</comment>
<dbReference type="eggNOG" id="ENOG502TFB7">
    <property type="taxonomic scope" value="Eukaryota"/>
</dbReference>